<dbReference type="RefSeq" id="WP_107662173.1">
    <property type="nucleotide sequence ID" value="NZ_PZKG01000003.1"/>
</dbReference>
<dbReference type="AlphaFoldDB" id="A0A2T4K0P2"/>
<dbReference type="Pfam" id="PF07896">
    <property type="entry name" value="DUF1674"/>
    <property type="match status" value="1"/>
</dbReference>
<comment type="caution">
    <text evidence="3">The sequence shown here is derived from an EMBL/GenBank/DDBJ whole genome shotgun (WGS) entry which is preliminary data.</text>
</comment>
<feature type="region of interest" description="Disordered" evidence="2">
    <location>
        <begin position="1"/>
        <end position="27"/>
    </location>
</feature>
<dbReference type="InterPro" id="IPR012875">
    <property type="entry name" value="SDHF4"/>
</dbReference>
<evidence type="ECO:0000256" key="2">
    <source>
        <dbReference type="SAM" id="MobiDB-lite"/>
    </source>
</evidence>
<dbReference type="Proteomes" id="UP000241010">
    <property type="component" value="Unassembled WGS sequence"/>
</dbReference>
<comment type="similarity">
    <text evidence="1">Belongs to the SDHAF4 family.</text>
</comment>
<dbReference type="EMBL" id="PZKG01000003">
    <property type="protein sequence ID" value="PTE23583.1"/>
    <property type="molecule type" value="Genomic_DNA"/>
</dbReference>
<evidence type="ECO:0000313" key="3">
    <source>
        <dbReference type="EMBL" id="PTE23583.1"/>
    </source>
</evidence>
<protein>
    <submittedName>
        <fullName evidence="3">DUF1674 domain-containing protein</fullName>
    </submittedName>
</protein>
<evidence type="ECO:0000313" key="4">
    <source>
        <dbReference type="Proteomes" id="UP000241010"/>
    </source>
</evidence>
<keyword evidence="4" id="KW-1185">Reference proteome</keyword>
<name>A0A2T4K0P2_9RHOB</name>
<feature type="compositionally biased region" description="Basic and acidic residues" evidence="2">
    <location>
        <begin position="15"/>
        <end position="27"/>
    </location>
</feature>
<accession>A0A2T4K0P2</accession>
<gene>
    <name evidence="3" type="ORF">C5F48_01520</name>
</gene>
<evidence type="ECO:0000256" key="1">
    <source>
        <dbReference type="ARBA" id="ARBA00005701"/>
    </source>
</evidence>
<proteinExistence type="inferred from homology"/>
<reference evidence="3 4" key="1">
    <citation type="submission" date="2018-03" db="EMBL/GenBank/DDBJ databases">
        <title>Cereibacter changlensis.</title>
        <authorList>
            <person name="Meyer T.E."/>
            <person name="Miller S."/>
            <person name="Lodha T."/>
            <person name="Gandham S."/>
            <person name="Chintalapati S."/>
            <person name="Chintalapati V.R."/>
        </authorList>
    </citation>
    <scope>NUCLEOTIDE SEQUENCE [LARGE SCALE GENOMIC DNA]</scope>
    <source>
        <strain evidence="3 4">JA139</strain>
    </source>
</reference>
<dbReference type="OrthoDB" id="8481828at2"/>
<organism evidence="3 4">
    <name type="scientific">Cereibacter changlensis JA139</name>
    <dbReference type="NCBI Taxonomy" id="1188249"/>
    <lineage>
        <taxon>Bacteria</taxon>
        <taxon>Pseudomonadati</taxon>
        <taxon>Pseudomonadota</taxon>
        <taxon>Alphaproteobacteria</taxon>
        <taxon>Rhodobacterales</taxon>
        <taxon>Paracoccaceae</taxon>
        <taxon>Cereibacter</taxon>
    </lineage>
</organism>
<sequence>MAEAEERRRQAKALDLPKELGGRDGPEAVRYGDWEKKGIAVDF</sequence>